<evidence type="ECO:0000313" key="9">
    <source>
        <dbReference type="Proteomes" id="UP000546397"/>
    </source>
</evidence>
<reference evidence="5" key="4">
    <citation type="submission" date="2020-01" db="EMBL/GenBank/DDBJ databases">
        <authorList>
            <consortium name="NCBI Pathogen Detection Project"/>
        </authorList>
    </citation>
    <scope>NUCLEOTIDE SEQUENCE</scope>
    <source>
        <strain evidence="5">CFIAFB20130012</strain>
    </source>
</reference>
<name>A0A3H3KU60_LISMN</name>
<evidence type="ECO:0000313" key="10">
    <source>
        <dbReference type="Proteomes" id="UP000840197"/>
    </source>
</evidence>
<dbReference type="EMBL" id="AABAGT010000014">
    <property type="protein sequence ID" value="EAG0867664.1"/>
    <property type="molecule type" value="Genomic_DNA"/>
</dbReference>
<dbReference type="Proteomes" id="UP000546397">
    <property type="component" value="Unassembled WGS sequence"/>
</dbReference>
<dbReference type="Proteomes" id="UP000358545">
    <property type="component" value="Unassembled WGS sequence"/>
</dbReference>
<evidence type="ECO:0000313" key="6">
    <source>
        <dbReference type="Proteomes" id="UP000358545"/>
    </source>
</evidence>
<evidence type="ECO:0000313" key="3">
    <source>
        <dbReference type="EMBL" id="EAH2280534.1"/>
    </source>
</evidence>
<dbReference type="InterPro" id="IPR037026">
    <property type="entry name" value="Vgr_OB-fold_dom_sf"/>
</dbReference>
<organism evidence="1 6">
    <name type="scientific">Listeria monocytogenes</name>
    <dbReference type="NCBI Taxonomy" id="1639"/>
    <lineage>
        <taxon>Bacteria</taxon>
        <taxon>Bacillati</taxon>
        <taxon>Bacillota</taxon>
        <taxon>Bacilli</taxon>
        <taxon>Bacillales</taxon>
        <taxon>Listeriaceae</taxon>
        <taxon>Listeria</taxon>
    </lineage>
</organism>
<sequence length="112" mass="12384">MAQDTKFFDSFIRLVNSSVSVLLMCRVVNYDASNKRADVQPLNLKPNGAKRAMILDALVLKHTEEDISEGKIVAIVFSDCELDNINGSTDFKPDSSRQHSVNDAVVVGVWDV</sequence>
<dbReference type="EMBL" id="AABGHY010000013">
    <property type="protein sequence ID" value="EAH3295607.1"/>
    <property type="molecule type" value="Genomic_DNA"/>
</dbReference>
<evidence type="ECO:0008006" key="11">
    <source>
        <dbReference type="Google" id="ProtNLM"/>
    </source>
</evidence>
<evidence type="ECO:0000313" key="8">
    <source>
        <dbReference type="Proteomes" id="UP000533021"/>
    </source>
</evidence>
<evidence type="ECO:0000313" key="4">
    <source>
        <dbReference type="EMBL" id="EAH3295607.1"/>
    </source>
</evidence>
<dbReference type="AlphaFoldDB" id="A0A3H3KU60"/>
<dbReference type="Proteomes" id="UP000530452">
    <property type="component" value="Unassembled WGS sequence"/>
</dbReference>
<accession>A0A3H3KU60</accession>
<dbReference type="EMBL" id="AABFVG010000001">
    <property type="protein sequence ID" value="EAH2280534.1"/>
    <property type="molecule type" value="Genomic_DNA"/>
</dbReference>
<dbReference type="Proteomes" id="UP000533021">
    <property type="component" value="Unassembled WGS sequence"/>
</dbReference>
<dbReference type="RefSeq" id="WP_003731531.1">
    <property type="nucleotide sequence ID" value="NC_021826.1"/>
</dbReference>
<evidence type="ECO:0000313" key="7">
    <source>
        <dbReference type="Proteomes" id="UP000530452"/>
    </source>
</evidence>
<reference evidence="7 8" key="3">
    <citation type="submission" date="2019-04" db="EMBL/GenBank/DDBJ databases">
        <authorList>
            <person name="Ashton P.M."/>
            <person name="Dallman T."/>
            <person name="Nair S."/>
            <person name="De Pinna E."/>
            <person name="Peters T."/>
            <person name="Grant K."/>
        </authorList>
    </citation>
    <scope>NUCLEOTIDE SEQUENCE [LARGE SCALE GENOMIC DNA]</scope>
    <source>
        <strain evidence="3 8">282333</strain>
        <strain evidence="4 7">282352</strain>
        <strain evidence="2 9">289003</strain>
    </source>
</reference>
<evidence type="ECO:0000313" key="1">
    <source>
        <dbReference type="EMBL" id="EAG0867664.1"/>
    </source>
</evidence>
<comment type="caution">
    <text evidence="1">The sequence shown here is derived from an EMBL/GenBank/DDBJ whole genome shotgun (WGS) entry which is preliminary data.</text>
</comment>
<evidence type="ECO:0000313" key="2">
    <source>
        <dbReference type="EMBL" id="EAG9519122.1"/>
    </source>
</evidence>
<dbReference type="Proteomes" id="UP000840197">
    <property type="component" value="Unassembled WGS sequence"/>
</dbReference>
<dbReference type="Gene3D" id="2.40.50.230">
    <property type="entry name" value="Gp5 N-terminal domain"/>
    <property type="match status" value="1"/>
</dbReference>
<dbReference type="EMBL" id="DAAIHR010000005">
    <property type="protein sequence ID" value="HAB8398161.1"/>
    <property type="molecule type" value="Genomic_DNA"/>
</dbReference>
<reference evidence="1 6" key="2">
    <citation type="submission" date="2018-06" db="EMBL/GenBank/DDBJ databases">
        <authorList>
            <consortium name="PulseNet: The National Subtyping Network for Foodborne Disease Surveillance"/>
            <person name="Tarr C.L."/>
            <person name="Trees E."/>
            <person name="Katz L.S."/>
            <person name="Carleton-Romer H.A."/>
            <person name="Stroika S."/>
            <person name="Kucerova Z."/>
            <person name="Roache K.F."/>
            <person name="Sabol A.L."/>
            <person name="Besser J."/>
            <person name="Gerner-Smidt P."/>
        </authorList>
    </citation>
    <scope>NUCLEOTIDE SEQUENCE [LARGE SCALE GENOMIC DNA]</scope>
    <source>
        <strain evidence="1 6">PNUSAL002180</strain>
    </source>
</reference>
<dbReference type="EMBL" id="AABEMN010000005">
    <property type="protein sequence ID" value="EAG9519122.1"/>
    <property type="molecule type" value="Genomic_DNA"/>
</dbReference>
<evidence type="ECO:0000313" key="5">
    <source>
        <dbReference type="EMBL" id="HAB8398161.1"/>
    </source>
</evidence>
<protein>
    <recommendedName>
        <fullName evidence="11">Phage protein Gp138 N-terminal domain-containing protein</fullName>
    </recommendedName>
</protein>
<reference evidence="5 10" key="1">
    <citation type="journal article" date="2018" name="Genome Biol.">
        <title>SKESA: strategic k-mer extension for scrupulous assemblies.</title>
        <authorList>
            <person name="Souvorov A."/>
            <person name="Agarwala R."/>
            <person name="Lipman D.J."/>
        </authorList>
    </citation>
    <scope>NUCLEOTIDE SEQUENCE [LARGE SCALE GENOMIC DNA]</scope>
    <source>
        <strain evidence="5 10">CFIAFB20130012</strain>
    </source>
</reference>
<proteinExistence type="predicted"/>
<gene>
    <name evidence="1" type="ORF">A8L61_10290</name>
    <name evidence="3" type="ORF">D4920_00475</name>
    <name evidence="2" type="ORF">D4B11_05025</name>
    <name evidence="4" type="ORF">D5N24_14465</name>
    <name evidence="5" type="ORF">GYR60_06465</name>
</gene>